<keyword evidence="5" id="KW-0029">Amino-acid transport</keyword>
<evidence type="ECO:0000256" key="1">
    <source>
        <dbReference type="ARBA" id="ARBA00004651"/>
    </source>
</evidence>
<keyword evidence="11" id="KW-1185">Reference proteome</keyword>
<evidence type="ECO:0000256" key="9">
    <source>
        <dbReference type="SAM" id="Phobius"/>
    </source>
</evidence>
<comment type="similarity">
    <text evidence="8">Belongs to the binding-protein-dependent transport system permease family. LivHM subfamily.</text>
</comment>
<evidence type="ECO:0000256" key="3">
    <source>
        <dbReference type="ARBA" id="ARBA00022475"/>
    </source>
</evidence>
<evidence type="ECO:0000313" key="11">
    <source>
        <dbReference type="Proteomes" id="UP000650511"/>
    </source>
</evidence>
<dbReference type="Pfam" id="PF02653">
    <property type="entry name" value="BPD_transp_2"/>
    <property type="match status" value="1"/>
</dbReference>
<proteinExistence type="inferred from homology"/>
<feature type="transmembrane region" description="Helical" evidence="9">
    <location>
        <begin position="229"/>
        <end position="250"/>
    </location>
</feature>
<keyword evidence="6 9" id="KW-1133">Transmembrane helix</keyword>
<dbReference type="GO" id="GO:0005886">
    <property type="term" value="C:plasma membrane"/>
    <property type="evidence" value="ECO:0007669"/>
    <property type="project" value="UniProtKB-SubCell"/>
</dbReference>
<keyword evidence="4 9" id="KW-0812">Transmembrane</keyword>
<dbReference type="PANTHER" id="PTHR11795:SF451">
    <property type="entry name" value="ABC TRANSPORTER PERMEASE PROTEIN"/>
    <property type="match status" value="1"/>
</dbReference>
<dbReference type="AlphaFoldDB" id="A0A8J3A826"/>
<dbReference type="CDD" id="cd06582">
    <property type="entry name" value="TM_PBP1_LivH_like"/>
    <property type="match status" value="1"/>
</dbReference>
<dbReference type="Proteomes" id="UP000650511">
    <property type="component" value="Unassembled WGS sequence"/>
</dbReference>
<accession>A0A8J3A826</accession>
<evidence type="ECO:0000256" key="5">
    <source>
        <dbReference type="ARBA" id="ARBA00022970"/>
    </source>
</evidence>
<gene>
    <name evidence="10" type="ORF">GCM10011354_17010</name>
</gene>
<keyword evidence="3" id="KW-1003">Cell membrane</keyword>
<evidence type="ECO:0000256" key="7">
    <source>
        <dbReference type="ARBA" id="ARBA00023136"/>
    </source>
</evidence>
<comment type="subcellular location">
    <subcellularLocation>
        <location evidence="1">Cell membrane</location>
        <topology evidence="1">Multi-pass membrane protein</topology>
    </subcellularLocation>
</comment>
<feature type="transmembrane region" description="Helical" evidence="9">
    <location>
        <begin position="63"/>
        <end position="83"/>
    </location>
</feature>
<keyword evidence="2" id="KW-0813">Transport</keyword>
<dbReference type="InterPro" id="IPR001851">
    <property type="entry name" value="ABC_transp_permease"/>
</dbReference>
<dbReference type="GO" id="GO:0022857">
    <property type="term" value="F:transmembrane transporter activity"/>
    <property type="evidence" value="ECO:0007669"/>
    <property type="project" value="InterPro"/>
</dbReference>
<evidence type="ECO:0000256" key="4">
    <source>
        <dbReference type="ARBA" id="ARBA00022692"/>
    </source>
</evidence>
<dbReference type="GO" id="GO:0006865">
    <property type="term" value="P:amino acid transport"/>
    <property type="evidence" value="ECO:0007669"/>
    <property type="project" value="UniProtKB-KW"/>
</dbReference>
<dbReference type="RefSeq" id="WP_130648646.1">
    <property type="nucleotide sequence ID" value="NZ_BMHA01000005.1"/>
</dbReference>
<sequence>MEDLLTILVRGVAQGSVYALLAAGFVVIYRATDVVNFAQPALMVLGAYFTALFVRTYEIPFPLAILGSILVVGMIGAACERIALRPMVGEPPFSAAMVTVGVFLVLTIVANRLIGSNVLTVGDPWGLDTAVLAGGVRMRVADGWRIALTAGAFAGVGLFLARSRVGLAMRATSLDQEVALAQGVNVGRMFGLSWAMAGGLAGLAGMMVGSGGQGVDNTTAFVALKALPVIILGGLDSLKGAYIGGLVIGVAEAFTRANSAALTGYVGANVDVVVPYVIMILVLMVRPYGLFGTPEVQRV</sequence>
<comment type="caution">
    <text evidence="10">The sequence shown here is derived from an EMBL/GenBank/DDBJ whole genome shotgun (WGS) entry which is preliminary data.</text>
</comment>
<keyword evidence="7 9" id="KW-0472">Membrane</keyword>
<dbReference type="InterPro" id="IPR052157">
    <property type="entry name" value="BCAA_transport_permease"/>
</dbReference>
<feature type="transmembrane region" description="Helical" evidence="9">
    <location>
        <begin position="143"/>
        <end position="161"/>
    </location>
</feature>
<reference evidence="10" key="1">
    <citation type="journal article" date="2014" name="Int. J. Syst. Evol. Microbiol.">
        <title>Complete genome sequence of Corynebacterium casei LMG S-19264T (=DSM 44701T), isolated from a smear-ripened cheese.</title>
        <authorList>
            <consortium name="US DOE Joint Genome Institute (JGI-PGF)"/>
            <person name="Walter F."/>
            <person name="Albersmeier A."/>
            <person name="Kalinowski J."/>
            <person name="Ruckert C."/>
        </authorList>
    </citation>
    <scope>NUCLEOTIDE SEQUENCE</scope>
    <source>
        <strain evidence="10">CGMCC 1.14988</strain>
    </source>
</reference>
<evidence type="ECO:0000256" key="8">
    <source>
        <dbReference type="ARBA" id="ARBA00037998"/>
    </source>
</evidence>
<dbReference type="EMBL" id="BMHA01000005">
    <property type="protein sequence ID" value="GGI06019.1"/>
    <property type="molecule type" value="Genomic_DNA"/>
</dbReference>
<name>A0A8J3A826_9ACTN</name>
<feature type="transmembrane region" description="Helical" evidence="9">
    <location>
        <begin position="262"/>
        <end position="285"/>
    </location>
</feature>
<feature type="transmembrane region" description="Helical" evidence="9">
    <location>
        <begin position="189"/>
        <end position="209"/>
    </location>
</feature>
<evidence type="ECO:0000256" key="6">
    <source>
        <dbReference type="ARBA" id="ARBA00022989"/>
    </source>
</evidence>
<dbReference type="OrthoDB" id="9807115at2"/>
<protein>
    <submittedName>
        <fullName evidence="10">Branched-chain amino acid ABC transporter permease</fullName>
    </submittedName>
</protein>
<evidence type="ECO:0000313" key="10">
    <source>
        <dbReference type="EMBL" id="GGI06019.1"/>
    </source>
</evidence>
<feature type="transmembrane region" description="Helical" evidence="9">
    <location>
        <begin position="12"/>
        <end position="29"/>
    </location>
</feature>
<evidence type="ECO:0000256" key="2">
    <source>
        <dbReference type="ARBA" id="ARBA00022448"/>
    </source>
</evidence>
<reference evidence="10" key="2">
    <citation type="submission" date="2020-09" db="EMBL/GenBank/DDBJ databases">
        <authorList>
            <person name="Sun Q."/>
            <person name="Zhou Y."/>
        </authorList>
    </citation>
    <scope>NUCLEOTIDE SEQUENCE</scope>
    <source>
        <strain evidence="10">CGMCC 1.14988</strain>
    </source>
</reference>
<organism evidence="10 11">
    <name type="scientific">Egicoccus halophilus</name>
    <dbReference type="NCBI Taxonomy" id="1670830"/>
    <lineage>
        <taxon>Bacteria</taxon>
        <taxon>Bacillati</taxon>
        <taxon>Actinomycetota</taxon>
        <taxon>Nitriliruptoria</taxon>
        <taxon>Egicoccales</taxon>
        <taxon>Egicoccaceae</taxon>
        <taxon>Egicoccus</taxon>
    </lineage>
</organism>
<dbReference type="PANTHER" id="PTHR11795">
    <property type="entry name" value="BRANCHED-CHAIN AMINO ACID TRANSPORT SYSTEM PERMEASE PROTEIN LIVH"/>
    <property type="match status" value="1"/>
</dbReference>
<feature type="transmembrane region" description="Helical" evidence="9">
    <location>
        <begin position="95"/>
        <end position="114"/>
    </location>
</feature>